<reference evidence="3 4" key="1">
    <citation type="submission" date="2017-06" db="EMBL/GenBank/DDBJ databases">
        <authorList>
            <person name="Kim H.J."/>
            <person name="Triplett B.A."/>
        </authorList>
    </citation>
    <scope>NUCLEOTIDE SEQUENCE [LARGE SCALE GENOMIC DNA]</scope>
    <source>
        <strain evidence="3 4">DSM 29150</strain>
    </source>
</reference>
<dbReference type="GO" id="GO:0000271">
    <property type="term" value="P:polysaccharide biosynthetic process"/>
    <property type="evidence" value="ECO:0007669"/>
    <property type="project" value="TreeGrafter"/>
</dbReference>
<evidence type="ECO:0000313" key="3">
    <source>
        <dbReference type="EMBL" id="SNR74564.1"/>
    </source>
</evidence>
<feature type="transmembrane region" description="Helical" evidence="1">
    <location>
        <begin position="248"/>
        <end position="266"/>
    </location>
</feature>
<feature type="transmembrane region" description="Helical" evidence="1">
    <location>
        <begin position="223"/>
        <end position="242"/>
    </location>
</feature>
<dbReference type="EMBL" id="FZNT01000011">
    <property type="protein sequence ID" value="SNR74564.1"/>
    <property type="molecule type" value="Genomic_DNA"/>
</dbReference>
<dbReference type="AlphaFoldDB" id="A0A238YVA1"/>
<dbReference type="GO" id="GO:0016787">
    <property type="term" value="F:hydrolase activity"/>
    <property type="evidence" value="ECO:0007669"/>
    <property type="project" value="UniProtKB-KW"/>
</dbReference>
<dbReference type="GO" id="GO:0016020">
    <property type="term" value="C:membrane"/>
    <property type="evidence" value="ECO:0007669"/>
    <property type="project" value="TreeGrafter"/>
</dbReference>
<evidence type="ECO:0000259" key="2">
    <source>
        <dbReference type="Pfam" id="PF01757"/>
    </source>
</evidence>
<dbReference type="Proteomes" id="UP000198384">
    <property type="component" value="Unassembled WGS sequence"/>
</dbReference>
<keyword evidence="3" id="KW-0808">Transferase</keyword>
<keyword evidence="4" id="KW-1185">Reference proteome</keyword>
<dbReference type="RefSeq" id="WP_089382723.1">
    <property type="nucleotide sequence ID" value="NZ_FZNT01000011.1"/>
</dbReference>
<accession>A0A238YVA1</accession>
<keyword evidence="1" id="KW-0472">Membrane</keyword>
<feature type="transmembrane region" description="Helical" evidence="1">
    <location>
        <begin position="316"/>
        <end position="334"/>
    </location>
</feature>
<feature type="transmembrane region" description="Helical" evidence="1">
    <location>
        <begin position="12"/>
        <end position="28"/>
    </location>
</feature>
<feature type="transmembrane region" description="Helical" evidence="1">
    <location>
        <begin position="162"/>
        <end position="181"/>
    </location>
</feature>
<dbReference type="InterPro" id="IPR050879">
    <property type="entry name" value="Acyltransferase_3"/>
</dbReference>
<keyword evidence="3" id="KW-0012">Acyltransferase</keyword>
<dbReference type="InterPro" id="IPR002656">
    <property type="entry name" value="Acyl_transf_3_dom"/>
</dbReference>
<evidence type="ECO:0000313" key="4">
    <source>
        <dbReference type="Proteomes" id="UP000198384"/>
    </source>
</evidence>
<keyword evidence="3" id="KW-0378">Hydrolase</keyword>
<dbReference type="GO" id="GO:0016747">
    <property type="term" value="F:acyltransferase activity, transferring groups other than amino-acyl groups"/>
    <property type="evidence" value="ECO:0007669"/>
    <property type="project" value="InterPro"/>
</dbReference>
<evidence type="ECO:0000256" key="1">
    <source>
        <dbReference type="SAM" id="Phobius"/>
    </source>
</evidence>
<name>A0A238YVA1_9FLAO</name>
<keyword evidence="1" id="KW-1133">Transmembrane helix</keyword>
<dbReference type="Pfam" id="PF01757">
    <property type="entry name" value="Acyl_transf_3"/>
    <property type="match status" value="1"/>
</dbReference>
<sequence length="607" mass="71213">MKKMYRTDIDGMRAFAVISVILFHLGLLPNGYLGVDIFFVISGYLITGIIYNEVKENRFSIFSFYERRIRRIIPLVLFTTVSALITGIIFMSPNDLNVLSQNVLASNFSMFNIFMYITSNDYWAVSNEYNPMMHMWSLGIEEQFYLLYPFIFLILKGNKQKFIFPLLIFLTFISLALFYYSNDVSAKFYLLQYRFFELSSGGIAAIYFSKWELNKKQVKKSKIILFSMIIIIFIIIQFNIIPDNDTKIIVITFLSIGVLTIGKYHFNDNKLYKLIFSNTIISSLGKISFSLYLWHQIVFAFARYSFNLHINSIESIFLSFIIIITLSVFTYFFVENPLRNKQFIETKNVYKVVSLSFIIIVSASFYIYKINGRVKDFPQLNITKSLVPRLYNNFDIVNNSPALYNDRIKVLDKPFKKNNNLKVLIIGNSFARDFANILLETKLKESIELSYFDPWKADITTELINRTYNADYIFYSSDIPTNKIMFDILISKFKIDIYKVWVVGLKNFGINNGVYYNSTKESFGCDTIRTSIRKDIWKSNQELRLIWNDRYIDLIENIIDSKKNVPVFTKDCKFISHDTRHLTIFGALFFSDILEERLKDIIKEKNL</sequence>
<proteinExistence type="predicted"/>
<gene>
    <name evidence="3" type="ORF">SAMN06265371_1116</name>
</gene>
<protein>
    <submittedName>
        <fullName evidence="3">Peptidoglycan/LPS O-acetylase OafA/YrhL, contains acyltransferase and SGNH-hydrolase domains</fullName>
    </submittedName>
</protein>
<dbReference type="PANTHER" id="PTHR23028:SF53">
    <property type="entry name" value="ACYL_TRANSF_3 DOMAIN-CONTAINING PROTEIN"/>
    <property type="match status" value="1"/>
</dbReference>
<feature type="domain" description="Acyltransferase 3" evidence="2">
    <location>
        <begin position="8"/>
        <end position="331"/>
    </location>
</feature>
<organism evidence="3 4">
    <name type="scientific">Lutibacter agarilyticus</name>
    <dbReference type="NCBI Taxonomy" id="1109740"/>
    <lineage>
        <taxon>Bacteria</taxon>
        <taxon>Pseudomonadati</taxon>
        <taxon>Bacteroidota</taxon>
        <taxon>Flavobacteriia</taxon>
        <taxon>Flavobacteriales</taxon>
        <taxon>Flavobacteriaceae</taxon>
        <taxon>Lutibacter</taxon>
    </lineage>
</organism>
<keyword evidence="1" id="KW-0812">Transmembrane</keyword>
<feature type="transmembrane region" description="Helical" evidence="1">
    <location>
        <begin position="193"/>
        <end position="211"/>
    </location>
</feature>
<feature type="transmembrane region" description="Helical" evidence="1">
    <location>
        <begin position="135"/>
        <end position="155"/>
    </location>
</feature>
<dbReference type="PANTHER" id="PTHR23028">
    <property type="entry name" value="ACETYLTRANSFERASE"/>
    <property type="match status" value="1"/>
</dbReference>
<dbReference type="OrthoDB" id="290051at2"/>
<feature type="transmembrane region" description="Helical" evidence="1">
    <location>
        <begin position="34"/>
        <end position="51"/>
    </location>
</feature>
<feature type="transmembrane region" description="Helical" evidence="1">
    <location>
        <begin position="72"/>
        <end position="91"/>
    </location>
</feature>
<feature type="transmembrane region" description="Helical" evidence="1">
    <location>
        <begin position="349"/>
        <end position="368"/>
    </location>
</feature>